<evidence type="ECO:0000256" key="7">
    <source>
        <dbReference type="SAM" id="MobiDB-lite"/>
    </source>
</evidence>
<protein>
    <submittedName>
        <fullName evidence="13">DUF221-domain-containing protein</fullName>
    </submittedName>
</protein>
<keyword evidence="3" id="KW-0813">Transport</keyword>
<feature type="transmembrane region" description="Helical" evidence="8">
    <location>
        <begin position="153"/>
        <end position="172"/>
    </location>
</feature>
<feature type="transmembrane region" description="Helical" evidence="8">
    <location>
        <begin position="106"/>
        <end position="125"/>
    </location>
</feature>
<feature type="transmembrane region" description="Helical" evidence="8">
    <location>
        <begin position="439"/>
        <end position="465"/>
    </location>
</feature>
<dbReference type="EMBL" id="MU001492">
    <property type="protein sequence ID" value="KAF2451740.1"/>
    <property type="molecule type" value="Genomic_DNA"/>
</dbReference>
<feature type="transmembrane region" description="Helical" evidence="8">
    <location>
        <begin position="595"/>
        <end position="624"/>
    </location>
</feature>
<keyword evidence="4 8" id="KW-0812">Transmembrane</keyword>
<feature type="transmembrane region" description="Helical" evidence="8">
    <location>
        <begin position="646"/>
        <end position="667"/>
    </location>
</feature>
<keyword evidence="6 8" id="KW-0472">Membrane</keyword>
<dbReference type="GO" id="GO:0005886">
    <property type="term" value="C:plasma membrane"/>
    <property type="evidence" value="ECO:0007669"/>
    <property type="project" value="TreeGrafter"/>
</dbReference>
<feature type="transmembrane region" description="Helical" evidence="8">
    <location>
        <begin position="534"/>
        <end position="563"/>
    </location>
</feature>
<feature type="transmembrane region" description="Helical" evidence="8">
    <location>
        <begin position="486"/>
        <end position="514"/>
    </location>
</feature>
<dbReference type="Pfam" id="PF13967">
    <property type="entry name" value="RSN1_TM"/>
    <property type="match status" value="1"/>
</dbReference>
<dbReference type="PANTHER" id="PTHR13018:SF26">
    <property type="entry name" value="DOMAIN PROTEIN, PUTATIVE (AFU_ORTHOLOGUE AFUA_5G10920)-RELATED"/>
    <property type="match status" value="1"/>
</dbReference>
<evidence type="ECO:0000256" key="4">
    <source>
        <dbReference type="ARBA" id="ARBA00022692"/>
    </source>
</evidence>
<dbReference type="InterPro" id="IPR032880">
    <property type="entry name" value="CSC1/OSCA1-like_N"/>
</dbReference>
<comment type="subcellular location">
    <subcellularLocation>
        <location evidence="1">Membrane</location>
        <topology evidence="1">Multi-pass membrane protein</topology>
    </subcellularLocation>
</comment>
<proteinExistence type="inferred from homology"/>
<evidence type="ECO:0000259" key="10">
    <source>
        <dbReference type="Pfam" id="PF12621"/>
    </source>
</evidence>
<evidence type="ECO:0000259" key="9">
    <source>
        <dbReference type="Pfam" id="PF02714"/>
    </source>
</evidence>
<sequence length="908" mass="100016">MSSPSSTGDSRQGSARNSSSSISAFVSTLVPCAALAAVYIGFFLILRRKQQRLYQARTVHEKLSNYEKTPSSAKPGLFSWISEFRATNDDYILNHQSLDAYLFVRFLKMMVFMSFVGCLITWPVLFPVNATGGAGQQNLDILSFSNVAQPARFFAHAIIAWIFFGFVLYLIWREISYLIKLRQAYLLSAWNSSRISSRTVLFTNVPSEYLTHQRLHRMFSGVSQVWLVSDFTDLEEQVDDVNKTALKLEGGEMKLIQKAVKAAMKNKKGDGVEGQGRQPKPTSWNEFLQAKDRPTHRLKLLVGHKVDTIDYSKDHLREILPEMQASQRSHIAGKEELLNAVFIEFDTMAAAQTASAIAVHDKPATFIARQTGILPGEVIWKNLKMNSWDRSLRRGLATAFIFAMILFWSFPVALVGIISNVNYLTENVPFLRWIDSIPQAILGVVTGLLPSVLLAVLMSLVPIICRIIAKLAGAISLSEVEQQTQSWYFAFQVVQVFLITTFASGATAVASQIVSDPTQAVPLLAENLPKASNFYISYFVLFGVAQTASHLINIGGLIGVLVLSKFAGTPRKKYDKWMALTAPSWGSEYPKWTNLGVIAISYAIIAPLVLGFATVGLGLIYLAYKYNMLYVYATNIDTRGACYARAMQQLMVGVYLAELCLLGLFAINIGSSAVAVGPVILQAILIIATLAFHIALKRKLAPLVSTLPLNLLEKADPRRPHPAAGVAKTLSNDGTARTDSNELHPGYGGAGQDLVTSGPDGTGLVSGTAANFAEDYRTKAETHDIANVAPRAQKRSLVQRLFVPQSQSAAGLSAALNPRFREPVQPYDVQDARKAYLHPAVVAEPPVIWLARDALGVSRKEVVELREKLAELGVEVTDEGAVVNQKGKVEWVEENARQAPLWERRVLY</sequence>
<evidence type="ECO:0000313" key="13">
    <source>
        <dbReference type="EMBL" id="KAF2451740.1"/>
    </source>
</evidence>
<organism evidence="13 14">
    <name type="scientific">Karstenula rhodostoma CBS 690.94</name>
    <dbReference type="NCBI Taxonomy" id="1392251"/>
    <lineage>
        <taxon>Eukaryota</taxon>
        <taxon>Fungi</taxon>
        <taxon>Dikarya</taxon>
        <taxon>Ascomycota</taxon>
        <taxon>Pezizomycotina</taxon>
        <taxon>Dothideomycetes</taxon>
        <taxon>Pleosporomycetidae</taxon>
        <taxon>Pleosporales</taxon>
        <taxon>Massarineae</taxon>
        <taxon>Didymosphaeriaceae</taxon>
        <taxon>Karstenula</taxon>
    </lineage>
</organism>
<feature type="domain" description="CSC1/OSCA1-like 7TM region" evidence="9">
    <location>
        <begin position="396"/>
        <end position="665"/>
    </location>
</feature>
<feature type="region of interest" description="Disordered" evidence="7">
    <location>
        <begin position="720"/>
        <end position="750"/>
    </location>
</feature>
<evidence type="ECO:0000256" key="1">
    <source>
        <dbReference type="ARBA" id="ARBA00004141"/>
    </source>
</evidence>
<evidence type="ECO:0000259" key="12">
    <source>
        <dbReference type="Pfam" id="PF14703"/>
    </source>
</evidence>
<feature type="transmembrane region" description="Helical" evidence="8">
    <location>
        <begin position="395"/>
        <end position="419"/>
    </location>
</feature>
<dbReference type="Proteomes" id="UP000799764">
    <property type="component" value="Unassembled WGS sequence"/>
</dbReference>
<feature type="domain" description="CSC1/OSCA1-like cytosolic" evidence="12">
    <location>
        <begin position="197"/>
        <end position="382"/>
    </location>
</feature>
<dbReference type="GO" id="GO:0005227">
    <property type="term" value="F:calcium-activated cation channel activity"/>
    <property type="evidence" value="ECO:0007669"/>
    <property type="project" value="InterPro"/>
</dbReference>
<name>A0A9P4PWV5_9PLEO</name>
<feature type="domain" description="CSC1/OSCA1-like N-terminal transmembrane" evidence="11">
    <location>
        <begin position="24"/>
        <end position="174"/>
    </location>
</feature>
<dbReference type="InterPro" id="IPR027815">
    <property type="entry name" value="CSC1/OSCA1-like_cyt"/>
</dbReference>
<keyword evidence="14" id="KW-1185">Reference proteome</keyword>
<comment type="similarity">
    <text evidence="2">Belongs to the CSC1 (TC 1.A.17) family.</text>
</comment>
<dbReference type="Pfam" id="PF14703">
    <property type="entry name" value="PHM7_cyt"/>
    <property type="match status" value="1"/>
</dbReference>
<evidence type="ECO:0000256" key="3">
    <source>
        <dbReference type="ARBA" id="ARBA00022448"/>
    </source>
</evidence>
<evidence type="ECO:0000256" key="8">
    <source>
        <dbReference type="SAM" id="Phobius"/>
    </source>
</evidence>
<dbReference type="PANTHER" id="PTHR13018">
    <property type="entry name" value="PROBABLE MEMBRANE PROTEIN DUF221-RELATED"/>
    <property type="match status" value="1"/>
</dbReference>
<evidence type="ECO:0000256" key="6">
    <source>
        <dbReference type="ARBA" id="ARBA00023136"/>
    </source>
</evidence>
<keyword evidence="5 8" id="KW-1133">Transmembrane helix</keyword>
<feature type="compositionally biased region" description="Polar residues" evidence="7">
    <location>
        <begin position="729"/>
        <end position="738"/>
    </location>
</feature>
<feature type="transmembrane region" description="Helical" evidence="8">
    <location>
        <begin position="674"/>
        <end position="696"/>
    </location>
</feature>
<evidence type="ECO:0000256" key="5">
    <source>
        <dbReference type="ARBA" id="ARBA00022989"/>
    </source>
</evidence>
<comment type="caution">
    <text evidence="13">The sequence shown here is derived from an EMBL/GenBank/DDBJ whole genome shotgun (WGS) entry which is preliminary data.</text>
</comment>
<dbReference type="Pfam" id="PF02714">
    <property type="entry name" value="RSN1_7TM"/>
    <property type="match status" value="1"/>
</dbReference>
<accession>A0A9P4PWV5</accession>
<evidence type="ECO:0000313" key="14">
    <source>
        <dbReference type="Proteomes" id="UP000799764"/>
    </source>
</evidence>
<dbReference type="OrthoDB" id="1076608at2759"/>
<dbReference type="InterPro" id="IPR045122">
    <property type="entry name" value="Csc1-like"/>
</dbReference>
<gene>
    <name evidence="13" type="ORF">P171DRAFT_438420</name>
</gene>
<reference evidence="13" key="1">
    <citation type="journal article" date="2020" name="Stud. Mycol.">
        <title>101 Dothideomycetes genomes: a test case for predicting lifestyles and emergence of pathogens.</title>
        <authorList>
            <person name="Haridas S."/>
            <person name="Albert R."/>
            <person name="Binder M."/>
            <person name="Bloem J."/>
            <person name="Labutti K."/>
            <person name="Salamov A."/>
            <person name="Andreopoulos B."/>
            <person name="Baker S."/>
            <person name="Barry K."/>
            <person name="Bills G."/>
            <person name="Bluhm B."/>
            <person name="Cannon C."/>
            <person name="Castanera R."/>
            <person name="Culley D."/>
            <person name="Daum C."/>
            <person name="Ezra D."/>
            <person name="Gonzalez J."/>
            <person name="Henrissat B."/>
            <person name="Kuo A."/>
            <person name="Liang C."/>
            <person name="Lipzen A."/>
            <person name="Lutzoni F."/>
            <person name="Magnuson J."/>
            <person name="Mondo S."/>
            <person name="Nolan M."/>
            <person name="Ohm R."/>
            <person name="Pangilinan J."/>
            <person name="Park H.-J."/>
            <person name="Ramirez L."/>
            <person name="Alfaro M."/>
            <person name="Sun H."/>
            <person name="Tritt A."/>
            <person name="Yoshinaga Y."/>
            <person name="Zwiers L.-H."/>
            <person name="Turgeon B."/>
            <person name="Goodwin S."/>
            <person name="Spatafora J."/>
            <person name="Crous P."/>
            <person name="Grigoriev I."/>
        </authorList>
    </citation>
    <scope>NUCLEOTIDE SEQUENCE</scope>
    <source>
        <strain evidence="13">CBS 690.94</strain>
    </source>
</reference>
<dbReference type="InterPro" id="IPR022257">
    <property type="entry name" value="PHM7_ext"/>
</dbReference>
<dbReference type="InterPro" id="IPR003864">
    <property type="entry name" value="CSC1/OSCA1-like_7TM"/>
</dbReference>
<dbReference type="AlphaFoldDB" id="A0A9P4PWV5"/>
<feature type="domain" description="10TM putative phosphate transporter extracellular tail" evidence="10">
    <location>
        <begin position="811"/>
        <end position="897"/>
    </location>
</feature>
<dbReference type="Pfam" id="PF12621">
    <property type="entry name" value="PHM7_ext"/>
    <property type="match status" value="1"/>
</dbReference>
<evidence type="ECO:0000256" key="2">
    <source>
        <dbReference type="ARBA" id="ARBA00007779"/>
    </source>
</evidence>
<evidence type="ECO:0000259" key="11">
    <source>
        <dbReference type="Pfam" id="PF13967"/>
    </source>
</evidence>
<feature type="transmembrane region" description="Helical" evidence="8">
    <location>
        <begin position="20"/>
        <end position="46"/>
    </location>
</feature>